<proteinExistence type="predicted"/>
<evidence type="ECO:0000313" key="2">
    <source>
        <dbReference type="Proteomes" id="UP000800094"/>
    </source>
</evidence>
<dbReference type="GeneID" id="54575199"/>
<evidence type="ECO:0000313" key="1">
    <source>
        <dbReference type="EMBL" id="KAF2248834.1"/>
    </source>
</evidence>
<organism evidence="1 2">
    <name type="scientific">Trematosphaeria pertusa</name>
    <dbReference type="NCBI Taxonomy" id="390896"/>
    <lineage>
        <taxon>Eukaryota</taxon>
        <taxon>Fungi</taxon>
        <taxon>Dikarya</taxon>
        <taxon>Ascomycota</taxon>
        <taxon>Pezizomycotina</taxon>
        <taxon>Dothideomycetes</taxon>
        <taxon>Pleosporomycetidae</taxon>
        <taxon>Pleosporales</taxon>
        <taxon>Massarineae</taxon>
        <taxon>Trematosphaeriaceae</taxon>
        <taxon>Trematosphaeria</taxon>
    </lineage>
</organism>
<reference evidence="1" key="1">
    <citation type="journal article" date="2020" name="Stud. Mycol.">
        <title>101 Dothideomycetes genomes: a test case for predicting lifestyles and emergence of pathogens.</title>
        <authorList>
            <person name="Haridas S."/>
            <person name="Albert R."/>
            <person name="Binder M."/>
            <person name="Bloem J."/>
            <person name="Labutti K."/>
            <person name="Salamov A."/>
            <person name="Andreopoulos B."/>
            <person name="Baker S."/>
            <person name="Barry K."/>
            <person name="Bills G."/>
            <person name="Bluhm B."/>
            <person name="Cannon C."/>
            <person name="Castanera R."/>
            <person name="Culley D."/>
            <person name="Daum C."/>
            <person name="Ezra D."/>
            <person name="Gonzalez J."/>
            <person name="Henrissat B."/>
            <person name="Kuo A."/>
            <person name="Liang C."/>
            <person name="Lipzen A."/>
            <person name="Lutzoni F."/>
            <person name="Magnuson J."/>
            <person name="Mondo S."/>
            <person name="Nolan M."/>
            <person name="Ohm R."/>
            <person name="Pangilinan J."/>
            <person name="Park H.-J."/>
            <person name="Ramirez L."/>
            <person name="Alfaro M."/>
            <person name="Sun H."/>
            <person name="Tritt A."/>
            <person name="Yoshinaga Y."/>
            <person name="Zwiers L.-H."/>
            <person name="Turgeon B."/>
            <person name="Goodwin S."/>
            <person name="Spatafora J."/>
            <person name="Crous P."/>
            <person name="Grigoriev I."/>
        </authorList>
    </citation>
    <scope>NUCLEOTIDE SEQUENCE</scope>
    <source>
        <strain evidence="1">CBS 122368</strain>
    </source>
</reference>
<keyword evidence="2" id="KW-1185">Reference proteome</keyword>
<dbReference type="RefSeq" id="XP_033683838.1">
    <property type="nucleotide sequence ID" value="XM_033821869.1"/>
</dbReference>
<protein>
    <submittedName>
        <fullName evidence="1">Uncharacterized protein</fullName>
    </submittedName>
</protein>
<dbReference type="Proteomes" id="UP000800094">
    <property type="component" value="Unassembled WGS sequence"/>
</dbReference>
<gene>
    <name evidence="1" type="ORF">BU26DRAFT_307488</name>
</gene>
<name>A0A6A6IE27_9PLEO</name>
<accession>A0A6A6IE27</accession>
<dbReference type="EMBL" id="ML987195">
    <property type="protein sequence ID" value="KAF2248834.1"/>
    <property type="molecule type" value="Genomic_DNA"/>
</dbReference>
<dbReference type="AlphaFoldDB" id="A0A6A6IE27"/>
<sequence>MRGSVRRNWMPAQYSRLPIFSKAWHEHMYKPRTSGPPLCNRMRRAHCSTNQRRGSGKAVTRHARNVEIPNSAGILSQYKVSKGTDRTEICREALRRIVQPECGWKITILMAAASLTLGSFRCKTISKNGLRVLIGKECLGLLRDKSYLIPMSCAFL</sequence>